<name>A0A5B7D8K8_PORTR</name>
<comment type="caution">
    <text evidence="1">The sequence shown here is derived from an EMBL/GenBank/DDBJ whole genome shotgun (WGS) entry which is preliminary data.</text>
</comment>
<organism evidence="1 2">
    <name type="scientific">Portunus trituberculatus</name>
    <name type="common">Swimming crab</name>
    <name type="synonym">Neptunus trituberculatus</name>
    <dbReference type="NCBI Taxonomy" id="210409"/>
    <lineage>
        <taxon>Eukaryota</taxon>
        <taxon>Metazoa</taxon>
        <taxon>Ecdysozoa</taxon>
        <taxon>Arthropoda</taxon>
        <taxon>Crustacea</taxon>
        <taxon>Multicrustacea</taxon>
        <taxon>Malacostraca</taxon>
        <taxon>Eumalacostraca</taxon>
        <taxon>Eucarida</taxon>
        <taxon>Decapoda</taxon>
        <taxon>Pleocyemata</taxon>
        <taxon>Brachyura</taxon>
        <taxon>Eubrachyura</taxon>
        <taxon>Portunoidea</taxon>
        <taxon>Portunidae</taxon>
        <taxon>Portuninae</taxon>
        <taxon>Portunus</taxon>
    </lineage>
</organism>
<dbReference type="AlphaFoldDB" id="A0A5B7D8K8"/>
<dbReference type="Proteomes" id="UP000324222">
    <property type="component" value="Unassembled WGS sequence"/>
</dbReference>
<dbReference type="EMBL" id="VSRR010000609">
    <property type="protein sequence ID" value="MPC17648.1"/>
    <property type="molecule type" value="Genomic_DNA"/>
</dbReference>
<sequence>MGEISSVMYLTVILGPHESVANEGQFATFDTSQSDIKTITDQGMHHDTFQRCHPVHHESPGRSSPTSFTVAIWRESWSHRMLVTSVWETPEADDFRATVALQCEPSQAKAGLVHRN</sequence>
<keyword evidence="2" id="KW-1185">Reference proteome</keyword>
<accession>A0A5B7D8K8</accession>
<reference evidence="1 2" key="1">
    <citation type="submission" date="2019-05" db="EMBL/GenBank/DDBJ databases">
        <title>Another draft genome of Portunus trituberculatus and its Hox gene families provides insights of decapod evolution.</title>
        <authorList>
            <person name="Jeong J.-H."/>
            <person name="Song I."/>
            <person name="Kim S."/>
            <person name="Choi T."/>
            <person name="Kim D."/>
            <person name="Ryu S."/>
            <person name="Kim W."/>
        </authorList>
    </citation>
    <scope>NUCLEOTIDE SEQUENCE [LARGE SCALE GENOMIC DNA]</scope>
    <source>
        <tissue evidence="1">Muscle</tissue>
    </source>
</reference>
<evidence type="ECO:0000313" key="1">
    <source>
        <dbReference type="EMBL" id="MPC17648.1"/>
    </source>
</evidence>
<protein>
    <submittedName>
        <fullName evidence="1">Uncharacterized protein</fullName>
    </submittedName>
</protein>
<proteinExistence type="predicted"/>
<gene>
    <name evidence="1" type="ORF">E2C01_010512</name>
</gene>
<evidence type="ECO:0000313" key="2">
    <source>
        <dbReference type="Proteomes" id="UP000324222"/>
    </source>
</evidence>